<evidence type="ECO:0000256" key="1">
    <source>
        <dbReference type="SAM" id="SignalP"/>
    </source>
</evidence>
<dbReference type="Proteomes" id="UP000313359">
    <property type="component" value="Unassembled WGS sequence"/>
</dbReference>
<name>A0A5C2SS03_9APHY</name>
<dbReference type="AlphaFoldDB" id="A0A5C2SS03"/>
<keyword evidence="3" id="KW-1185">Reference proteome</keyword>
<protein>
    <recommendedName>
        <fullName evidence="4">F-box domain-containing protein</fullName>
    </recommendedName>
</protein>
<proteinExistence type="predicted"/>
<dbReference type="Gene3D" id="3.80.10.10">
    <property type="entry name" value="Ribonuclease Inhibitor"/>
    <property type="match status" value="1"/>
</dbReference>
<keyword evidence="1" id="KW-0732">Signal</keyword>
<dbReference type="InterPro" id="IPR032675">
    <property type="entry name" value="LRR_dom_sf"/>
</dbReference>
<evidence type="ECO:0000313" key="3">
    <source>
        <dbReference type="Proteomes" id="UP000313359"/>
    </source>
</evidence>
<sequence length="474" mass="52397">MRTCHFFLRLALPALCRSTVTLFGAEKVASFYHFLRIGSPCPRGPQIRALNIMWTHVDREPYTERILQVLRNCTHLKQLLVYYPPLYSNPLVWLTITEATALEELLVCLENIETAHLCKLANLPLRTLSLEAHNSTIENAALHALAPLASNLVELKLICDLPPCISTRAAFPRVKRLALLASMTHSNPFKGGLARAFPSVTHFILRGGFWGKPKADDHLLREESSRAWVENRNSKAWPSLAAFTADDPVVAFVMAVPRHLSLLSVPWWGDTPLVLPTIMADTTPRILELTSIVFPTDIREEMFSVLSRIADSPAAAASLRTLIIRSDFLAFVGEQCDTAQQLMRSLRDALGKLPITHLLLAFIGLSQKLTGKDPPGLSAFADLCAECFSTGSTSLCWIGVVTNGDEVPLRSWKLVRKLAPGPSAQGEGFDNVMSPPALCQETQYQGWASLLSAGMEIAIADVDHFRDFLRVAKQ</sequence>
<feature type="signal peptide" evidence="1">
    <location>
        <begin position="1"/>
        <end position="18"/>
    </location>
</feature>
<reference evidence="2" key="1">
    <citation type="journal article" date="2018" name="Genome Biol. Evol.">
        <title>Genomics and development of Lentinus tigrinus, a white-rot wood-decaying mushroom with dimorphic fruiting bodies.</title>
        <authorList>
            <person name="Wu B."/>
            <person name="Xu Z."/>
            <person name="Knudson A."/>
            <person name="Carlson A."/>
            <person name="Chen N."/>
            <person name="Kovaka S."/>
            <person name="LaButti K."/>
            <person name="Lipzen A."/>
            <person name="Pennachio C."/>
            <person name="Riley R."/>
            <person name="Schakwitz W."/>
            <person name="Umezawa K."/>
            <person name="Ohm R.A."/>
            <person name="Grigoriev I.V."/>
            <person name="Nagy L.G."/>
            <person name="Gibbons J."/>
            <person name="Hibbett D."/>
        </authorList>
    </citation>
    <scope>NUCLEOTIDE SEQUENCE [LARGE SCALE GENOMIC DNA]</scope>
    <source>
        <strain evidence="2">ALCF2SS1-6</strain>
    </source>
</reference>
<organism evidence="2 3">
    <name type="scientific">Lentinus tigrinus ALCF2SS1-6</name>
    <dbReference type="NCBI Taxonomy" id="1328759"/>
    <lineage>
        <taxon>Eukaryota</taxon>
        <taxon>Fungi</taxon>
        <taxon>Dikarya</taxon>
        <taxon>Basidiomycota</taxon>
        <taxon>Agaricomycotina</taxon>
        <taxon>Agaricomycetes</taxon>
        <taxon>Polyporales</taxon>
        <taxon>Polyporaceae</taxon>
        <taxon>Lentinus</taxon>
    </lineage>
</organism>
<gene>
    <name evidence="2" type="ORF">L227DRAFT_606705</name>
</gene>
<evidence type="ECO:0008006" key="4">
    <source>
        <dbReference type="Google" id="ProtNLM"/>
    </source>
</evidence>
<evidence type="ECO:0000313" key="2">
    <source>
        <dbReference type="EMBL" id="RPD66642.1"/>
    </source>
</evidence>
<accession>A0A5C2SS03</accession>
<feature type="chain" id="PRO_5022922875" description="F-box domain-containing protein" evidence="1">
    <location>
        <begin position="19"/>
        <end position="474"/>
    </location>
</feature>
<dbReference type="EMBL" id="ML122251">
    <property type="protein sequence ID" value="RPD66642.1"/>
    <property type="molecule type" value="Genomic_DNA"/>
</dbReference>